<dbReference type="GO" id="GO:0071479">
    <property type="term" value="P:cellular response to ionizing radiation"/>
    <property type="evidence" value="ECO:0007669"/>
    <property type="project" value="TreeGrafter"/>
</dbReference>
<reference evidence="1 2" key="1">
    <citation type="journal article" date="2018" name="MBio">
        <title>Comparative Genomics Reveals the Core Gene Toolbox for the Fungus-Insect Symbiosis.</title>
        <authorList>
            <person name="Wang Y."/>
            <person name="Stata M."/>
            <person name="Wang W."/>
            <person name="Stajich J.E."/>
            <person name="White M.M."/>
            <person name="Moncalvo J.M."/>
        </authorList>
    </citation>
    <scope>NUCLEOTIDE SEQUENCE [LARGE SCALE GENOMIC DNA]</scope>
    <source>
        <strain evidence="1 2">SC-DP-2</strain>
    </source>
</reference>
<proteinExistence type="predicted"/>
<feature type="non-terminal residue" evidence="1">
    <location>
        <position position="90"/>
    </location>
</feature>
<keyword evidence="2" id="KW-1185">Reference proteome</keyword>
<evidence type="ECO:0000313" key="1">
    <source>
        <dbReference type="EMBL" id="PVV00399.1"/>
    </source>
</evidence>
<comment type="caution">
    <text evidence="1">The sequence shown here is derived from an EMBL/GenBank/DDBJ whole genome shotgun (WGS) entry which is preliminary data.</text>
</comment>
<dbReference type="Pfam" id="PF04139">
    <property type="entry name" value="Rad9"/>
    <property type="match status" value="1"/>
</dbReference>
<dbReference type="GO" id="GO:0031573">
    <property type="term" value="P:mitotic intra-S DNA damage checkpoint signaling"/>
    <property type="evidence" value="ECO:0007669"/>
    <property type="project" value="TreeGrafter"/>
</dbReference>
<organism evidence="1 2">
    <name type="scientific">Smittium megazygosporum</name>
    <dbReference type="NCBI Taxonomy" id="133381"/>
    <lineage>
        <taxon>Eukaryota</taxon>
        <taxon>Fungi</taxon>
        <taxon>Fungi incertae sedis</taxon>
        <taxon>Zoopagomycota</taxon>
        <taxon>Kickxellomycotina</taxon>
        <taxon>Harpellomycetes</taxon>
        <taxon>Harpellales</taxon>
        <taxon>Legeriomycetaceae</taxon>
        <taxon>Smittium</taxon>
    </lineage>
</organism>
<accession>A0A2T9Z722</accession>
<dbReference type="Gene3D" id="3.70.10.10">
    <property type="match status" value="1"/>
</dbReference>
<dbReference type="Proteomes" id="UP000245609">
    <property type="component" value="Unassembled WGS sequence"/>
</dbReference>
<dbReference type="AlphaFoldDB" id="A0A2T9Z722"/>
<protein>
    <submittedName>
        <fullName evidence="1">Uncharacterized protein</fullName>
    </submittedName>
</protein>
<name>A0A2T9Z722_9FUNG</name>
<sequence length="90" mass="10400">MEFQVPARHFKTFSKAINSLGKIGPYCYFSVSQEQLELISYNDSKSVYASFKFAAWFFDSYYFANFSNSSALLNFRVQFKPLEFPGICVS</sequence>
<dbReference type="EMBL" id="MBFS01002032">
    <property type="protein sequence ID" value="PVV00399.1"/>
    <property type="molecule type" value="Genomic_DNA"/>
</dbReference>
<gene>
    <name evidence="1" type="ORF">BB560_005224</name>
</gene>
<dbReference type="PANTHER" id="PTHR15237:SF0">
    <property type="entry name" value="CELL CYCLE CHECKPOINT CONTROL PROTEIN"/>
    <property type="match status" value="1"/>
</dbReference>
<evidence type="ECO:0000313" key="2">
    <source>
        <dbReference type="Proteomes" id="UP000245609"/>
    </source>
</evidence>
<dbReference type="GO" id="GO:0030896">
    <property type="term" value="C:checkpoint clamp complex"/>
    <property type="evidence" value="ECO:0007669"/>
    <property type="project" value="InterPro"/>
</dbReference>
<dbReference type="InterPro" id="IPR046938">
    <property type="entry name" value="DNA_clamp_sf"/>
</dbReference>
<dbReference type="GO" id="GO:0006281">
    <property type="term" value="P:DNA repair"/>
    <property type="evidence" value="ECO:0007669"/>
    <property type="project" value="TreeGrafter"/>
</dbReference>
<dbReference type="InterPro" id="IPR007268">
    <property type="entry name" value="Rad9/Ddc1"/>
</dbReference>
<dbReference type="GO" id="GO:0000076">
    <property type="term" value="P:DNA replication checkpoint signaling"/>
    <property type="evidence" value="ECO:0007669"/>
    <property type="project" value="TreeGrafter"/>
</dbReference>
<dbReference type="PANTHER" id="PTHR15237">
    <property type="entry name" value="DNA REPAIR PROTEIN RAD9"/>
    <property type="match status" value="1"/>
</dbReference>
<dbReference type="SUPFAM" id="SSF55979">
    <property type="entry name" value="DNA clamp"/>
    <property type="match status" value="1"/>
</dbReference>